<comment type="caution">
    <text evidence="2">The sequence shown here is derived from an EMBL/GenBank/DDBJ whole genome shotgun (WGS) entry which is preliminary data.</text>
</comment>
<dbReference type="PANTHER" id="PTHR47843">
    <property type="entry name" value="BTB DOMAIN-CONTAINING PROTEIN-RELATED"/>
    <property type="match status" value="1"/>
</dbReference>
<protein>
    <recommendedName>
        <fullName evidence="1">BTB domain-containing protein</fullName>
    </recommendedName>
</protein>
<dbReference type="Gene3D" id="3.30.710.10">
    <property type="entry name" value="Potassium Channel Kv1.1, Chain A"/>
    <property type="match status" value="1"/>
</dbReference>
<dbReference type="PANTHER" id="PTHR47843:SF2">
    <property type="entry name" value="BTB DOMAIN-CONTAINING PROTEIN"/>
    <property type="match status" value="1"/>
</dbReference>
<dbReference type="Proteomes" id="UP001316803">
    <property type="component" value="Unassembled WGS sequence"/>
</dbReference>
<evidence type="ECO:0000259" key="1">
    <source>
        <dbReference type="Pfam" id="PF00651"/>
    </source>
</evidence>
<feature type="domain" description="BTB" evidence="1">
    <location>
        <begin position="30"/>
        <end position="85"/>
    </location>
</feature>
<dbReference type="InterPro" id="IPR000210">
    <property type="entry name" value="BTB/POZ_dom"/>
</dbReference>
<dbReference type="AlphaFoldDB" id="A0AAN8I3Z8"/>
<name>A0AAN8I3Z8_9EURO</name>
<evidence type="ECO:0000313" key="2">
    <source>
        <dbReference type="EMBL" id="KAK5949190.1"/>
    </source>
</evidence>
<dbReference type="SUPFAM" id="SSF54695">
    <property type="entry name" value="POZ domain"/>
    <property type="match status" value="1"/>
</dbReference>
<reference evidence="2 3" key="1">
    <citation type="submission" date="2022-12" db="EMBL/GenBank/DDBJ databases">
        <title>Genomic features and morphological characterization of a novel Knufia sp. strain isolated from spacecraft assembly facility.</title>
        <authorList>
            <person name="Teixeira M."/>
            <person name="Chander A.M."/>
            <person name="Stajich J.E."/>
            <person name="Venkateswaran K."/>
        </authorList>
    </citation>
    <scope>NUCLEOTIDE SEQUENCE [LARGE SCALE GENOMIC DNA]</scope>
    <source>
        <strain evidence="2 3">FJI-L2-BK-P2</strain>
    </source>
</reference>
<keyword evidence="3" id="KW-1185">Reference proteome</keyword>
<accession>A0AAN8I3Z8</accession>
<proteinExistence type="predicted"/>
<dbReference type="Pfam" id="PF00651">
    <property type="entry name" value="BTB"/>
    <property type="match status" value="1"/>
</dbReference>
<sequence>MPSANADQCKAFESALYEPPEFIIKLKDCTWRVDGSLLAAQSEFFAKVVDSKDWKEGQERSINLHDDESWIFARLLQYVYYDTCCCIAKEPIHSCARADHHGPSLFQIIEGGRSANESKESVIDDPVMYYRSQIQGNAMHLLVYLLADKYCMPNLKERAIYSLSLDTCKNLVDVFQEHLHLVGGQLKMRLAVLISTSYNEISMEVDTSAKTIKDWLLADSELCLMVMDLLNSRIGGGGW</sequence>
<organism evidence="2 3">
    <name type="scientific">Knufia fluminis</name>
    <dbReference type="NCBI Taxonomy" id="191047"/>
    <lineage>
        <taxon>Eukaryota</taxon>
        <taxon>Fungi</taxon>
        <taxon>Dikarya</taxon>
        <taxon>Ascomycota</taxon>
        <taxon>Pezizomycotina</taxon>
        <taxon>Eurotiomycetes</taxon>
        <taxon>Chaetothyriomycetidae</taxon>
        <taxon>Chaetothyriales</taxon>
        <taxon>Trichomeriaceae</taxon>
        <taxon>Knufia</taxon>
    </lineage>
</organism>
<dbReference type="EMBL" id="JAKLMC020000038">
    <property type="protein sequence ID" value="KAK5949190.1"/>
    <property type="molecule type" value="Genomic_DNA"/>
</dbReference>
<gene>
    <name evidence="2" type="ORF">OHC33_009731</name>
</gene>
<dbReference type="CDD" id="cd18186">
    <property type="entry name" value="BTB_POZ_ZBTB_KLHL-like"/>
    <property type="match status" value="1"/>
</dbReference>
<dbReference type="InterPro" id="IPR011333">
    <property type="entry name" value="SKP1/BTB/POZ_sf"/>
</dbReference>
<evidence type="ECO:0000313" key="3">
    <source>
        <dbReference type="Proteomes" id="UP001316803"/>
    </source>
</evidence>